<evidence type="ECO:0000256" key="14">
    <source>
        <dbReference type="HAMAP-Rule" id="MF_00047"/>
    </source>
</evidence>
<dbReference type="Pfam" id="PF01820">
    <property type="entry name" value="Dala_Dala_lig_N"/>
    <property type="match status" value="1"/>
</dbReference>
<dbReference type="Gene3D" id="3.40.50.20">
    <property type="match status" value="1"/>
</dbReference>
<dbReference type="NCBIfam" id="NF002378">
    <property type="entry name" value="PRK01372.1"/>
    <property type="match status" value="1"/>
</dbReference>
<dbReference type="OrthoDB" id="9813261at2"/>
<dbReference type="GO" id="GO:0046872">
    <property type="term" value="F:metal ion binding"/>
    <property type="evidence" value="ECO:0007669"/>
    <property type="project" value="UniProtKB-KW"/>
</dbReference>
<dbReference type="GO" id="GO:0008360">
    <property type="term" value="P:regulation of cell shape"/>
    <property type="evidence" value="ECO:0007669"/>
    <property type="project" value="UniProtKB-KW"/>
</dbReference>
<dbReference type="Proteomes" id="UP000309454">
    <property type="component" value="Unassembled WGS sequence"/>
</dbReference>
<keyword evidence="4 14" id="KW-0963">Cytoplasm</keyword>
<dbReference type="Gene3D" id="3.30.1490.20">
    <property type="entry name" value="ATP-grasp fold, A domain"/>
    <property type="match status" value="1"/>
</dbReference>
<reference evidence="19 20" key="1">
    <citation type="submission" date="2019-04" db="EMBL/GenBank/DDBJ databases">
        <title>Microbes associate with the intestines of laboratory mice.</title>
        <authorList>
            <person name="Navarre W."/>
            <person name="Wong E."/>
            <person name="Huang K.C."/>
            <person name="Tropini C."/>
            <person name="Ng K."/>
            <person name="Yu B."/>
        </authorList>
    </citation>
    <scope>NUCLEOTIDE SEQUENCE [LARGE SCALE GENOMIC DNA]</scope>
    <source>
        <strain evidence="19 20">NM48_B13</strain>
    </source>
</reference>
<evidence type="ECO:0000313" key="20">
    <source>
        <dbReference type="Proteomes" id="UP000309454"/>
    </source>
</evidence>
<keyword evidence="5 14" id="KW-0436">Ligase</keyword>
<dbReference type="PROSITE" id="PS00844">
    <property type="entry name" value="DALA_DALA_LIGASE_2"/>
    <property type="match status" value="1"/>
</dbReference>
<evidence type="ECO:0000256" key="17">
    <source>
        <dbReference type="PROSITE-ProRule" id="PRU00409"/>
    </source>
</evidence>
<comment type="cofactor">
    <cofactor evidence="1">
        <name>Mn(2+)</name>
        <dbReference type="ChEBI" id="CHEBI:29035"/>
    </cofactor>
</comment>
<comment type="similarity">
    <text evidence="3 14">Belongs to the D-alanine--D-alanine ligase family.</text>
</comment>
<evidence type="ECO:0000256" key="15">
    <source>
        <dbReference type="PIRSR" id="PIRSR039102-1"/>
    </source>
</evidence>
<comment type="subcellular location">
    <subcellularLocation>
        <location evidence="2 14">Cytoplasm</location>
    </subcellularLocation>
</comment>
<gene>
    <name evidence="14" type="primary">ddl</name>
    <name evidence="19" type="ORF">E5982_06730</name>
</gene>
<dbReference type="InterPro" id="IPR011095">
    <property type="entry name" value="Dala_Dala_lig_C"/>
</dbReference>
<keyword evidence="9 16" id="KW-0460">Magnesium</keyword>
<name>A0A3N0AA96_9ACTN</name>
<dbReference type="SUPFAM" id="SSF56059">
    <property type="entry name" value="Glutathione synthetase ATP-binding domain-like"/>
    <property type="match status" value="1"/>
</dbReference>
<evidence type="ECO:0000256" key="11">
    <source>
        <dbReference type="ARBA" id="ARBA00022984"/>
    </source>
</evidence>
<feature type="domain" description="ATP-grasp" evidence="18">
    <location>
        <begin position="111"/>
        <end position="312"/>
    </location>
</feature>
<dbReference type="SUPFAM" id="SSF52440">
    <property type="entry name" value="PreATP-grasp domain"/>
    <property type="match status" value="1"/>
</dbReference>
<evidence type="ECO:0000256" key="6">
    <source>
        <dbReference type="ARBA" id="ARBA00022723"/>
    </source>
</evidence>
<dbReference type="InterPro" id="IPR011127">
    <property type="entry name" value="Dala_Dala_lig_N"/>
</dbReference>
<evidence type="ECO:0000256" key="8">
    <source>
        <dbReference type="ARBA" id="ARBA00022840"/>
    </source>
</evidence>
<dbReference type="GO" id="GO:0005737">
    <property type="term" value="C:cytoplasm"/>
    <property type="evidence" value="ECO:0007669"/>
    <property type="project" value="UniProtKB-SubCell"/>
</dbReference>
<dbReference type="InterPro" id="IPR005905">
    <property type="entry name" value="D_ala_D_ala"/>
</dbReference>
<evidence type="ECO:0000256" key="3">
    <source>
        <dbReference type="ARBA" id="ARBA00010871"/>
    </source>
</evidence>
<comment type="catalytic activity">
    <reaction evidence="14">
        <text>2 D-alanine + ATP = D-alanyl-D-alanine + ADP + phosphate + H(+)</text>
        <dbReference type="Rhea" id="RHEA:11224"/>
        <dbReference type="ChEBI" id="CHEBI:15378"/>
        <dbReference type="ChEBI" id="CHEBI:30616"/>
        <dbReference type="ChEBI" id="CHEBI:43474"/>
        <dbReference type="ChEBI" id="CHEBI:57416"/>
        <dbReference type="ChEBI" id="CHEBI:57822"/>
        <dbReference type="ChEBI" id="CHEBI:456216"/>
        <dbReference type="EC" id="6.3.2.4"/>
    </reaction>
</comment>
<keyword evidence="13 14" id="KW-0961">Cell wall biogenesis/degradation</keyword>
<evidence type="ECO:0000256" key="7">
    <source>
        <dbReference type="ARBA" id="ARBA00022741"/>
    </source>
</evidence>
<organism evidence="19 20">
    <name type="scientific">Parvibacter caecicola</name>
    <dbReference type="NCBI Taxonomy" id="747645"/>
    <lineage>
        <taxon>Bacteria</taxon>
        <taxon>Bacillati</taxon>
        <taxon>Actinomycetota</taxon>
        <taxon>Coriobacteriia</taxon>
        <taxon>Coriobacteriales</taxon>
        <taxon>Coriobacteriaceae</taxon>
        <taxon>Parvibacter</taxon>
    </lineage>
</organism>
<dbReference type="Gene3D" id="3.30.470.20">
    <property type="entry name" value="ATP-grasp fold, B domain"/>
    <property type="match status" value="1"/>
</dbReference>
<feature type="binding site" evidence="16">
    <location>
        <position position="279"/>
    </location>
    <ligand>
        <name>Mg(2+)</name>
        <dbReference type="ChEBI" id="CHEBI:18420"/>
        <label>2</label>
    </ligand>
</feature>
<feature type="binding site" evidence="16">
    <location>
        <position position="279"/>
    </location>
    <ligand>
        <name>Mg(2+)</name>
        <dbReference type="ChEBI" id="CHEBI:18420"/>
        <label>1</label>
    </ligand>
</feature>
<dbReference type="UniPathway" id="UPA00219"/>
<keyword evidence="11 14" id="KW-0573">Peptidoglycan synthesis</keyword>
<feature type="binding site" evidence="16">
    <location>
        <position position="265"/>
    </location>
    <ligand>
        <name>Mg(2+)</name>
        <dbReference type="ChEBI" id="CHEBI:18420"/>
        <label>1</label>
    </ligand>
</feature>
<dbReference type="GO" id="GO:0071555">
    <property type="term" value="P:cell wall organization"/>
    <property type="evidence" value="ECO:0007669"/>
    <property type="project" value="UniProtKB-KW"/>
</dbReference>
<dbReference type="InterPro" id="IPR013815">
    <property type="entry name" value="ATP_grasp_subdomain_1"/>
</dbReference>
<evidence type="ECO:0000256" key="2">
    <source>
        <dbReference type="ARBA" id="ARBA00004496"/>
    </source>
</evidence>
<evidence type="ECO:0000256" key="13">
    <source>
        <dbReference type="ARBA" id="ARBA00023316"/>
    </source>
</evidence>
<protein>
    <recommendedName>
        <fullName evidence="14">D-alanine--D-alanine ligase</fullName>
        <ecNumber evidence="14">6.3.2.4</ecNumber>
    </recommendedName>
    <alternativeName>
        <fullName evidence="14">D-Ala-D-Ala ligase</fullName>
    </alternativeName>
    <alternativeName>
        <fullName evidence="14">D-alanylalanine synthetase</fullName>
    </alternativeName>
</protein>
<dbReference type="InterPro" id="IPR000291">
    <property type="entry name" value="D-Ala_lig_Van_CS"/>
</dbReference>
<evidence type="ECO:0000256" key="12">
    <source>
        <dbReference type="ARBA" id="ARBA00023211"/>
    </source>
</evidence>
<dbReference type="Pfam" id="PF07478">
    <property type="entry name" value="Dala_Dala_lig_C"/>
    <property type="match status" value="1"/>
</dbReference>
<evidence type="ECO:0000256" key="5">
    <source>
        <dbReference type="ARBA" id="ARBA00022598"/>
    </source>
</evidence>
<dbReference type="InterPro" id="IPR011761">
    <property type="entry name" value="ATP-grasp"/>
</dbReference>
<keyword evidence="7 17" id="KW-0547">Nucleotide-binding</keyword>
<comment type="function">
    <text evidence="14">Cell wall formation.</text>
</comment>
<dbReference type="InterPro" id="IPR016185">
    <property type="entry name" value="PreATP-grasp_dom_sf"/>
</dbReference>
<dbReference type="PANTHER" id="PTHR23132">
    <property type="entry name" value="D-ALANINE--D-ALANINE LIGASE"/>
    <property type="match status" value="1"/>
</dbReference>
<evidence type="ECO:0000256" key="9">
    <source>
        <dbReference type="ARBA" id="ARBA00022842"/>
    </source>
</evidence>
<dbReference type="PANTHER" id="PTHR23132:SF23">
    <property type="entry name" value="D-ALANINE--D-ALANINE LIGASE B"/>
    <property type="match status" value="1"/>
</dbReference>
<accession>A0A3N0AA96</accession>
<dbReference type="EMBL" id="SSTM01000004">
    <property type="protein sequence ID" value="TJW10247.1"/>
    <property type="molecule type" value="Genomic_DNA"/>
</dbReference>
<comment type="pathway">
    <text evidence="14">Cell wall biogenesis; peptidoglycan biosynthesis.</text>
</comment>
<keyword evidence="12 16" id="KW-0464">Manganese</keyword>
<dbReference type="EC" id="6.3.2.4" evidence="14"/>
<dbReference type="GO" id="GO:0005524">
    <property type="term" value="F:ATP binding"/>
    <property type="evidence" value="ECO:0007669"/>
    <property type="project" value="UniProtKB-UniRule"/>
</dbReference>
<keyword evidence="20" id="KW-1185">Reference proteome</keyword>
<dbReference type="GO" id="GO:0008716">
    <property type="term" value="F:D-alanine-D-alanine ligase activity"/>
    <property type="evidence" value="ECO:0007669"/>
    <property type="project" value="UniProtKB-UniRule"/>
</dbReference>
<feature type="active site" evidence="15">
    <location>
        <position position="155"/>
    </location>
</feature>
<dbReference type="AlphaFoldDB" id="A0A3N0AA96"/>
<proteinExistence type="inferred from homology"/>
<evidence type="ECO:0000256" key="4">
    <source>
        <dbReference type="ARBA" id="ARBA00022490"/>
    </source>
</evidence>
<comment type="cofactor">
    <cofactor evidence="16">
        <name>Mg(2+)</name>
        <dbReference type="ChEBI" id="CHEBI:18420"/>
    </cofactor>
    <cofactor evidence="16">
        <name>Mn(2+)</name>
        <dbReference type="ChEBI" id="CHEBI:29035"/>
    </cofactor>
    <text evidence="16">Binds 2 magnesium or manganese ions per subunit.</text>
</comment>
<evidence type="ECO:0000256" key="10">
    <source>
        <dbReference type="ARBA" id="ARBA00022960"/>
    </source>
</evidence>
<dbReference type="PROSITE" id="PS00843">
    <property type="entry name" value="DALA_DALA_LIGASE_1"/>
    <property type="match status" value="1"/>
</dbReference>
<dbReference type="HAMAP" id="MF_00047">
    <property type="entry name" value="Dala_Dala_lig"/>
    <property type="match status" value="1"/>
</dbReference>
<sequence length="317" mass="33620">MKGETVINPADCKVALLCGGNSNEREISLASGAGALQALEEAGFKVMRIDPSEKSELKILLEEPFDVAFLCMHGKGGEDGTLQGMLEILGIPYTCSHSLASGIAMDKGLSKMFYHKAGVPTPCSVTVNKGEDVNVEQLVKEVGPRSVVKPATEGSALGIYMTDTPESVQEALAKVHEIDDQALVETFIEGTELTVAVVGNENPQALPIIEIVPRGEFYDFDSKYAPGGSQHIIPARISDDYTALVQDLAVKAHKALGCSGVSRTDVILDTVNGQAWVLETNTIPGMTATSLLPDAARAAGISFPELCTQLIEYALEA</sequence>
<evidence type="ECO:0000259" key="18">
    <source>
        <dbReference type="PROSITE" id="PS50975"/>
    </source>
</evidence>
<keyword evidence="10 14" id="KW-0133">Cell shape</keyword>
<evidence type="ECO:0000313" key="19">
    <source>
        <dbReference type="EMBL" id="TJW10247.1"/>
    </source>
</evidence>
<evidence type="ECO:0000256" key="1">
    <source>
        <dbReference type="ARBA" id="ARBA00001936"/>
    </source>
</evidence>
<dbReference type="PROSITE" id="PS50975">
    <property type="entry name" value="ATP_GRASP"/>
    <property type="match status" value="1"/>
</dbReference>
<keyword evidence="8 17" id="KW-0067">ATP-binding</keyword>
<evidence type="ECO:0000256" key="16">
    <source>
        <dbReference type="PIRSR" id="PIRSR039102-3"/>
    </source>
</evidence>
<dbReference type="FunFam" id="3.30.470.20:FF:000008">
    <property type="entry name" value="D-alanine--D-alanine ligase"/>
    <property type="match status" value="1"/>
</dbReference>
<keyword evidence="6 16" id="KW-0479">Metal-binding</keyword>
<feature type="active site" evidence="15">
    <location>
        <position position="24"/>
    </location>
</feature>
<comment type="caution">
    <text evidence="19">The sequence shown here is derived from an EMBL/GenBank/DDBJ whole genome shotgun (WGS) entry which is preliminary data.</text>
</comment>
<dbReference type="GO" id="GO:0009252">
    <property type="term" value="P:peptidoglycan biosynthetic process"/>
    <property type="evidence" value="ECO:0007669"/>
    <property type="project" value="UniProtKB-UniRule"/>
</dbReference>
<feature type="active site" evidence="15">
    <location>
        <position position="290"/>
    </location>
</feature>
<dbReference type="NCBIfam" id="TIGR01205">
    <property type="entry name" value="D_ala_D_alaTIGR"/>
    <property type="match status" value="1"/>
</dbReference>
<feature type="binding site" evidence="16">
    <location>
        <position position="281"/>
    </location>
    <ligand>
        <name>Mg(2+)</name>
        <dbReference type="ChEBI" id="CHEBI:18420"/>
        <label>2</label>
    </ligand>
</feature>
<dbReference type="PIRSF" id="PIRSF039102">
    <property type="entry name" value="Ddl/VanB"/>
    <property type="match status" value="1"/>
</dbReference>